<comment type="caution">
    <text evidence="1">The sequence shown here is derived from an EMBL/GenBank/DDBJ whole genome shotgun (WGS) entry which is preliminary data.</text>
</comment>
<accession>A0ABS8UVR9</accession>
<sequence>MTRLGFSLDGGSKGKSRKEFPLRHPPIHTFWIFILKRRPSDGSLSRGTTFVRFTQTNDVLPSPYDRKIPDFLYPTPEEGMLPSKMILVFATTMKLSIQPSSWSSLVLERMAIMCRPDKVKTYP</sequence>
<dbReference type="EMBL" id="JACEIK010002628">
    <property type="protein sequence ID" value="MCD9638131.1"/>
    <property type="molecule type" value="Genomic_DNA"/>
</dbReference>
<gene>
    <name evidence="1" type="ORF">HAX54_021865</name>
</gene>
<reference evidence="1 2" key="1">
    <citation type="journal article" date="2021" name="BMC Genomics">
        <title>Datura genome reveals duplications of psychoactive alkaloid biosynthetic genes and high mutation rate following tissue culture.</title>
        <authorList>
            <person name="Rajewski A."/>
            <person name="Carter-House D."/>
            <person name="Stajich J."/>
            <person name="Litt A."/>
        </authorList>
    </citation>
    <scope>NUCLEOTIDE SEQUENCE [LARGE SCALE GENOMIC DNA]</scope>
    <source>
        <strain evidence="1">AR-01</strain>
    </source>
</reference>
<organism evidence="1 2">
    <name type="scientific">Datura stramonium</name>
    <name type="common">Jimsonweed</name>
    <name type="synonym">Common thornapple</name>
    <dbReference type="NCBI Taxonomy" id="4076"/>
    <lineage>
        <taxon>Eukaryota</taxon>
        <taxon>Viridiplantae</taxon>
        <taxon>Streptophyta</taxon>
        <taxon>Embryophyta</taxon>
        <taxon>Tracheophyta</taxon>
        <taxon>Spermatophyta</taxon>
        <taxon>Magnoliopsida</taxon>
        <taxon>eudicotyledons</taxon>
        <taxon>Gunneridae</taxon>
        <taxon>Pentapetalae</taxon>
        <taxon>asterids</taxon>
        <taxon>lamiids</taxon>
        <taxon>Solanales</taxon>
        <taxon>Solanaceae</taxon>
        <taxon>Solanoideae</taxon>
        <taxon>Datureae</taxon>
        <taxon>Datura</taxon>
    </lineage>
</organism>
<protein>
    <submittedName>
        <fullName evidence="1">Uncharacterized protein</fullName>
    </submittedName>
</protein>
<keyword evidence="2" id="KW-1185">Reference proteome</keyword>
<proteinExistence type="predicted"/>
<dbReference type="Proteomes" id="UP000823775">
    <property type="component" value="Unassembled WGS sequence"/>
</dbReference>
<evidence type="ECO:0000313" key="1">
    <source>
        <dbReference type="EMBL" id="MCD9638131.1"/>
    </source>
</evidence>
<evidence type="ECO:0000313" key="2">
    <source>
        <dbReference type="Proteomes" id="UP000823775"/>
    </source>
</evidence>
<name>A0ABS8UVR9_DATST</name>